<evidence type="ECO:0000313" key="3">
    <source>
        <dbReference type="Proteomes" id="UP001197028"/>
    </source>
</evidence>
<name>A0ABS5ZT46_9PROT</name>
<dbReference type="InterPro" id="IPR009061">
    <property type="entry name" value="DNA-bd_dom_put_sf"/>
</dbReference>
<feature type="coiled-coil region" evidence="1">
    <location>
        <begin position="63"/>
        <end position="118"/>
    </location>
</feature>
<evidence type="ECO:0000313" key="2">
    <source>
        <dbReference type="EMBL" id="MBU2739766.1"/>
    </source>
</evidence>
<keyword evidence="1" id="KW-0175">Coiled coil</keyword>
<dbReference type="Proteomes" id="UP001197028">
    <property type="component" value="Unassembled WGS sequence"/>
</dbReference>
<proteinExistence type="predicted"/>
<evidence type="ECO:0008006" key="4">
    <source>
        <dbReference type="Google" id="ProtNLM"/>
    </source>
</evidence>
<dbReference type="EMBL" id="JABELD010000125">
    <property type="protein sequence ID" value="MBU2739766.1"/>
    <property type="molecule type" value="Genomic_DNA"/>
</dbReference>
<protein>
    <recommendedName>
        <fullName evidence="4">DNA-binding protein</fullName>
    </recommendedName>
</protein>
<reference evidence="2 3" key="1">
    <citation type="journal article" date="2021" name="ISME J.">
        <title>Genomic evolution of the class Acidithiobacillia: deep-branching Proteobacteria living in extreme acidic conditions.</title>
        <authorList>
            <person name="Moya-Beltran A."/>
            <person name="Beard S."/>
            <person name="Rojas-Villalobos C."/>
            <person name="Issotta F."/>
            <person name="Gallardo Y."/>
            <person name="Ulloa R."/>
            <person name="Giaveno A."/>
            <person name="Degli Esposti M."/>
            <person name="Johnson D.B."/>
            <person name="Quatrini R."/>
        </authorList>
    </citation>
    <scope>NUCLEOTIDE SEQUENCE [LARGE SCALE GENOMIC DNA]</scope>
    <source>
        <strain evidence="2 3">ATCC 19703</strain>
    </source>
</reference>
<dbReference type="RefSeq" id="WP_215864653.1">
    <property type="nucleotide sequence ID" value="NZ_JABELD010000125.1"/>
</dbReference>
<comment type="caution">
    <text evidence="2">The sequence shown here is derived from an EMBL/GenBank/DDBJ whole genome shotgun (WGS) entry which is preliminary data.</text>
</comment>
<keyword evidence="3" id="KW-1185">Reference proteome</keyword>
<organism evidence="2 3">
    <name type="scientific">Acidithiobacillus concretivorus</name>
    <dbReference type="NCBI Taxonomy" id="3063952"/>
    <lineage>
        <taxon>Bacteria</taxon>
        <taxon>Pseudomonadati</taxon>
        <taxon>Pseudomonadota</taxon>
        <taxon>Acidithiobacillia</taxon>
        <taxon>Acidithiobacillales</taxon>
        <taxon>Acidithiobacillaceae</taxon>
        <taxon>Acidithiobacillus</taxon>
    </lineage>
</organism>
<sequence>MAKVNISEAASLSKVARSTLYAYIRSGKISAEKDHLGRPQIDTAELLRVFGTIQNNEEDNRNNTGINQEITTIQNENAALRAENEALREMLRMREEQLREHQEQEAWLRQRLDALEAKLLPGSGNRPWWAKIFGSKDR</sequence>
<gene>
    <name evidence="2" type="ORF">HJG40_13465</name>
</gene>
<dbReference type="SUPFAM" id="SSF46955">
    <property type="entry name" value="Putative DNA-binding domain"/>
    <property type="match status" value="1"/>
</dbReference>
<evidence type="ECO:0000256" key="1">
    <source>
        <dbReference type="SAM" id="Coils"/>
    </source>
</evidence>
<accession>A0ABS5ZT46</accession>